<evidence type="ECO:0008006" key="4">
    <source>
        <dbReference type="Google" id="ProtNLM"/>
    </source>
</evidence>
<evidence type="ECO:0000313" key="2">
    <source>
        <dbReference type="EMBL" id="KAG9459378.1"/>
    </source>
</evidence>
<accession>A0AAV7FHJ8</accession>
<evidence type="ECO:0000256" key="1">
    <source>
        <dbReference type="SAM" id="MobiDB-lite"/>
    </source>
</evidence>
<feature type="compositionally biased region" description="Pro residues" evidence="1">
    <location>
        <begin position="187"/>
        <end position="196"/>
    </location>
</feature>
<keyword evidence="3" id="KW-1185">Reference proteome</keyword>
<gene>
    <name evidence="2" type="ORF">H6P81_003886</name>
</gene>
<proteinExistence type="predicted"/>
<dbReference type="AlphaFoldDB" id="A0AAV7FHJ8"/>
<name>A0AAV7FHJ8_ARIFI</name>
<comment type="caution">
    <text evidence="2">The sequence shown here is derived from an EMBL/GenBank/DDBJ whole genome shotgun (WGS) entry which is preliminary data.</text>
</comment>
<evidence type="ECO:0000313" key="3">
    <source>
        <dbReference type="Proteomes" id="UP000825729"/>
    </source>
</evidence>
<sequence>MAFSSKPFSLLSLTQFAMGTPTSALSFLVAVSVFQTSIFLGNFVPPVSPNLISDIACKFVDCGFGNCTEGSGLIPFECVCKPGWKQIAIGGGIVLPPCIIPNCTLDFNCANAAPSPAPPHPPVFNLTDPCSYTLCGEGTCVRTGKGYRCDCNKGSANLLNMTGLPCFRECVFGGDCSGLGFGITHVPPPPPPPPPTTSNSGSTKEKSFSGKQQVVSVLMLVAMLVPWF</sequence>
<dbReference type="PANTHER" id="PTHR33881:SF17">
    <property type="entry name" value="EGF-LIKE DOMAIN-CONTAINING PROTEIN"/>
    <property type="match status" value="1"/>
</dbReference>
<protein>
    <recommendedName>
        <fullName evidence="4">EGF-like domain-containing protein</fullName>
    </recommendedName>
</protein>
<dbReference type="PANTHER" id="PTHR33881">
    <property type="entry name" value="NEUROGENIC LOCUS NOTCH-LIKE PROTEIN"/>
    <property type="match status" value="1"/>
</dbReference>
<organism evidence="2 3">
    <name type="scientific">Aristolochia fimbriata</name>
    <name type="common">White veined hardy Dutchman's pipe vine</name>
    <dbReference type="NCBI Taxonomy" id="158543"/>
    <lineage>
        <taxon>Eukaryota</taxon>
        <taxon>Viridiplantae</taxon>
        <taxon>Streptophyta</taxon>
        <taxon>Embryophyta</taxon>
        <taxon>Tracheophyta</taxon>
        <taxon>Spermatophyta</taxon>
        <taxon>Magnoliopsida</taxon>
        <taxon>Magnoliidae</taxon>
        <taxon>Piperales</taxon>
        <taxon>Aristolochiaceae</taxon>
        <taxon>Aristolochia</taxon>
    </lineage>
</organism>
<reference evidence="2 3" key="1">
    <citation type="submission" date="2021-07" db="EMBL/GenBank/DDBJ databases">
        <title>The Aristolochia fimbriata genome: insights into angiosperm evolution, floral development and chemical biosynthesis.</title>
        <authorList>
            <person name="Jiao Y."/>
        </authorList>
    </citation>
    <scope>NUCLEOTIDE SEQUENCE [LARGE SCALE GENOMIC DNA]</scope>
    <source>
        <strain evidence="2">IBCAS-2021</strain>
        <tissue evidence="2">Leaf</tissue>
    </source>
</reference>
<feature type="region of interest" description="Disordered" evidence="1">
    <location>
        <begin position="187"/>
        <end position="208"/>
    </location>
</feature>
<dbReference type="EMBL" id="JAINDJ010000002">
    <property type="protein sequence ID" value="KAG9459378.1"/>
    <property type="molecule type" value="Genomic_DNA"/>
</dbReference>
<dbReference type="Proteomes" id="UP000825729">
    <property type="component" value="Unassembled WGS sequence"/>
</dbReference>